<protein>
    <submittedName>
        <fullName evidence="2">Uncharacterized protein</fullName>
    </submittedName>
</protein>
<feature type="region of interest" description="Disordered" evidence="1">
    <location>
        <begin position="1"/>
        <end position="32"/>
    </location>
</feature>
<evidence type="ECO:0000256" key="1">
    <source>
        <dbReference type="SAM" id="MobiDB-lite"/>
    </source>
</evidence>
<feature type="compositionally biased region" description="Basic and acidic residues" evidence="1">
    <location>
        <begin position="1"/>
        <end position="25"/>
    </location>
</feature>
<name>A0A6J4NCK0_9ACTN</name>
<reference evidence="2" key="1">
    <citation type="submission" date="2020-02" db="EMBL/GenBank/DDBJ databases">
        <authorList>
            <person name="Meier V. D."/>
        </authorList>
    </citation>
    <scope>NUCLEOTIDE SEQUENCE</scope>
    <source>
        <strain evidence="2">AVDCRST_MAG32</strain>
    </source>
</reference>
<organism evidence="2">
    <name type="scientific">uncultured Nocardioides sp</name>
    <dbReference type="NCBI Taxonomy" id="198441"/>
    <lineage>
        <taxon>Bacteria</taxon>
        <taxon>Bacillati</taxon>
        <taxon>Actinomycetota</taxon>
        <taxon>Actinomycetes</taxon>
        <taxon>Propionibacteriales</taxon>
        <taxon>Nocardioidaceae</taxon>
        <taxon>Nocardioides</taxon>
        <taxon>environmental samples</taxon>
    </lineage>
</organism>
<accession>A0A6J4NCK0</accession>
<dbReference type="EMBL" id="CADCUM010000078">
    <property type="protein sequence ID" value="CAA9384120.1"/>
    <property type="molecule type" value="Genomic_DNA"/>
</dbReference>
<sequence length="163" mass="17266">DRRRQADRARDPRLGAAPRRDRGDLPSRAGAAGDLRRAGAALAAVRLGRAARRARTDPCAAGCGRGCGDLAAHRGVGAGSLAPHGLRGALDPQPAGTGMVAARRLLVAAGRNLDRRHPGRVRHHRPGADRLLLPSLPRQARGRRGPRTLPVHGRCRVPRTHAL</sequence>
<feature type="non-terminal residue" evidence="2">
    <location>
        <position position="1"/>
    </location>
</feature>
<proteinExistence type="predicted"/>
<evidence type="ECO:0000313" key="2">
    <source>
        <dbReference type="EMBL" id="CAA9384120.1"/>
    </source>
</evidence>
<feature type="non-terminal residue" evidence="2">
    <location>
        <position position="163"/>
    </location>
</feature>
<gene>
    <name evidence="2" type="ORF">AVDCRST_MAG32-1860</name>
</gene>
<dbReference type="AlphaFoldDB" id="A0A6J4NCK0"/>